<proteinExistence type="predicted"/>
<evidence type="ECO:0000313" key="2">
    <source>
        <dbReference type="Proteomes" id="UP000198804"/>
    </source>
</evidence>
<accession>A0A1I4MJ74</accession>
<dbReference type="RefSeq" id="WP_091951944.1">
    <property type="nucleotide sequence ID" value="NZ_FOSV01000039.1"/>
</dbReference>
<keyword evidence="2" id="KW-1185">Reference proteome</keyword>
<dbReference type="Proteomes" id="UP000198804">
    <property type="component" value="Unassembled WGS sequence"/>
</dbReference>
<organism evidence="1 2">
    <name type="scientific">Methylorubrum salsuginis</name>
    <dbReference type="NCBI Taxonomy" id="414703"/>
    <lineage>
        <taxon>Bacteria</taxon>
        <taxon>Pseudomonadati</taxon>
        <taxon>Pseudomonadota</taxon>
        <taxon>Alphaproteobacteria</taxon>
        <taxon>Hyphomicrobiales</taxon>
        <taxon>Methylobacteriaceae</taxon>
        <taxon>Methylorubrum</taxon>
    </lineage>
</organism>
<evidence type="ECO:0000313" key="1">
    <source>
        <dbReference type="EMBL" id="SFM03248.1"/>
    </source>
</evidence>
<dbReference type="EMBL" id="FOSV01000039">
    <property type="protein sequence ID" value="SFM03248.1"/>
    <property type="molecule type" value="Genomic_DNA"/>
</dbReference>
<reference evidence="2" key="1">
    <citation type="submission" date="2016-10" db="EMBL/GenBank/DDBJ databases">
        <authorList>
            <person name="Varghese N."/>
            <person name="Submissions S."/>
        </authorList>
    </citation>
    <scope>NUCLEOTIDE SEQUENCE [LARGE SCALE GENOMIC DNA]</scope>
    <source>
        <strain evidence="2">CGMCC 1.6474</strain>
    </source>
</reference>
<protein>
    <submittedName>
        <fullName evidence="1">Uncharacterized protein</fullName>
    </submittedName>
</protein>
<dbReference type="STRING" id="414703.SAMN04488125_13923"/>
<gene>
    <name evidence="1" type="ORF">SAMN04488125_13923</name>
</gene>
<name>A0A1I4MJ74_9HYPH</name>
<dbReference type="AlphaFoldDB" id="A0A1I4MJ74"/>
<sequence length="207" mass="22932">MIRDEFTVIAGRALRLHQGAESLEVRGVRPSPVGPIVDWKAPLLSPDRQRRPLPGGGHVLGAPAGPDLLAVLVRYQACRWRHGPPHAPSTWAEDLARAHPKIFPFPPASHAGWSWLWEAGAELITEHGIPRGFKTVDTKEKFGSLRWYTEAKGDDRHADNVISCIDHISNFVCEYCGAPGLLRRGSWVKCMCDAHAQGRKPFREGEA</sequence>
<dbReference type="OrthoDB" id="7906710at2"/>